<dbReference type="InterPro" id="IPR007372">
    <property type="entry name" value="Lipid/polyisoprenoid-bd_YceI"/>
</dbReference>
<feature type="domain" description="Lipid/polyisoprenoid-binding YceI-like" evidence="1">
    <location>
        <begin position="5"/>
        <end position="174"/>
    </location>
</feature>
<gene>
    <name evidence="2" type="ORF">OI18_14040</name>
</gene>
<dbReference type="STRING" id="1349421.OI18_14040"/>
<dbReference type="Proteomes" id="UP000031408">
    <property type="component" value="Unassembled WGS sequence"/>
</dbReference>
<dbReference type="Pfam" id="PF04264">
    <property type="entry name" value="YceI"/>
    <property type="match status" value="1"/>
</dbReference>
<dbReference type="PANTHER" id="PTHR34406">
    <property type="entry name" value="PROTEIN YCEI"/>
    <property type="match status" value="1"/>
</dbReference>
<evidence type="ECO:0000259" key="1">
    <source>
        <dbReference type="SMART" id="SM00867"/>
    </source>
</evidence>
<protein>
    <recommendedName>
        <fullName evidence="1">Lipid/polyisoprenoid-binding YceI-like domain-containing protein</fullName>
    </recommendedName>
</protein>
<reference evidence="2 3" key="1">
    <citation type="submission" date="2014-11" db="EMBL/GenBank/DDBJ databases">
        <title>Genome sequence of Flavihumibacter solisilvae 3-3.</title>
        <authorList>
            <person name="Zhou G."/>
            <person name="Li M."/>
            <person name="Wang G."/>
        </authorList>
    </citation>
    <scope>NUCLEOTIDE SEQUENCE [LARGE SCALE GENOMIC DNA]</scope>
    <source>
        <strain evidence="2 3">3-3</strain>
    </source>
</reference>
<evidence type="ECO:0000313" key="3">
    <source>
        <dbReference type="Proteomes" id="UP000031408"/>
    </source>
</evidence>
<accession>A0A0C1LFU3</accession>
<dbReference type="SUPFAM" id="SSF101874">
    <property type="entry name" value="YceI-like"/>
    <property type="match status" value="1"/>
</dbReference>
<sequence>MAKTKWVLDPAHSEVGFKVKHLMISTVTGSFGKFDVQVSSSKEDFSDAKIVFTADTATINTNNEQRDGHLKSGDFFDAETFPEIRFESTSFERAKGADYVLNGNLTIKGVTRPLAIPVEYGGSVRDPWGNTKAAFSIDTRINRKEFGLTWNAALETGGVVVGDDIRVLAEIQLLESQS</sequence>
<dbReference type="Gene3D" id="2.40.128.110">
    <property type="entry name" value="Lipid/polyisoprenoid-binding, YceI-like"/>
    <property type="match status" value="1"/>
</dbReference>
<dbReference type="OrthoDB" id="9811006at2"/>
<dbReference type="SMART" id="SM00867">
    <property type="entry name" value="YceI"/>
    <property type="match status" value="1"/>
</dbReference>
<dbReference type="InterPro" id="IPR036761">
    <property type="entry name" value="TTHA0802/YceI-like_sf"/>
</dbReference>
<dbReference type="AlphaFoldDB" id="A0A0C1LFU3"/>
<comment type="caution">
    <text evidence="2">The sequence shown here is derived from an EMBL/GenBank/DDBJ whole genome shotgun (WGS) entry which is preliminary data.</text>
</comment>
<proteinExistence type="predicted"/>
<keyword evidence="3" id="KW-1185">Reference proteome</keyword>
<dbReference type="EMBL" id="JSVC01000015">
    <property type="protein sequence ID" value="KIC94218.1"/>
    <property type="molecule type" value="Genomic_DNA"/>
</dbReference>
<evidence type="ECO:0000313" key="2">
    <source>
        <dbReference type="EMBL" id="KIC94218.1"/>
    </source>
</evidence>
<organism evidence="2 3">
    <name type="scientific">Flavihumibacter solisilvae</name>
    <dbReference type="NCBI Taxonomy" id="1349421"/>
    <lineage>
        <taxon>Bacteria</taxon>
        <taxon>Pseudomonadati</taxon>
        <taxon>Bacteroidota</taxon>
        <taxon>Chitinophagia</taxon>
        <taxon>Chitinophagales</taxon>
        <taxon>Chitinophagaceae</taxon>
        <taxon>Flavihumibacter</taxon>
    </lineage>
</organism>
<name>A0A0C1LFU3_9BACT</name>
<dbReference type="PANTHER" id="PTHR34406:SF1">
    <property type="entry name" value="PROTEIN YCEI"/>
    <property type="match status" value="1"/>
</dbReference>